<dbReference type="GO" id="GO:0004521">
    <property type="term" value="F:RNA endonuclease activity"/>
    <property type="evidence" value="ECO:0007669"/>
    <property type="project" value="UniProtKB-UniRule"/>
</dbReference>
<keyword evidence="2 9" id="KW-0690">Ribosome biogenesis</keyword>
<evidence type="ECO:0000256" key="7">
    <source>
        <dbReference type="ARBA" id="ARBA00022801"/>
    </source>
</evidence>
<evidence type="ECO:0000256" key="4">
    <source>
        <dbReference type="ARBA" id="ARBA00022722"/>
    </source>
</evidence>
<keyword evidence="9" id="KW-0963">Cytoplasm</keyword>
<keyword evidence="7 9" id="KW-0378">Hydrolase</keyword>
<dbReference type="AlphaFoldDB" id="A0A084U3A8"/>
<comment type="subcellular location">
    <subcellularLocation>
        <location evidence="9">Cytoplasm</location>
    </subcellularLocation>
</comment>
<dbReference type="PANTHER" id="PTHR46986:SF1">
    <property type="entry name" value="ENDORIBONUCLEASE YBEY, CHLOROPLASTIC"/>
    <property type="match status" value="1"/>
</dbReference>
<sequence>MFKIQINDKYNFLDKKMLSLIKKASKIIFLSEKLKGKLIFEISIQNNDESKEMNNSFRKKNYPTDVITFSFWDNNEFKTNLVGEIYLNYEKTISQSKEYNHSIYRETLFLICHGIYHLLGYDHQNENDEKIMLNKQYNVLDKIKLGNRSVK</sequence>
<dbReference type="Proteomes" id="UP000028523">
    <property type="component" value="Unassembled WGS sequence"/>
</dbReference>
<evidence type="ECO:0000313" key="10">
    <source>
        <dbReference type="EMBL" id="KFB07444.1"/>
    </source>
</evidence>
<protein>
    <recommendedName>
        <fullName evidence="9">Endoribonuclease YbeY</fullName>
        <ecNumber evidence="9">3.1.-.-</ecNumber>
    </recommendedName>
</protein>
<accession>A0A084U3A8</accession>
<gene>
    <name evidence="9" type="primary">ybeY</name>
    <name evidence="10" type="ORF">P271_280</name>
</gene>
<evidence type="ECO:0000256" key="3">
    <source>
        <dbReference type="ARBA" id="ARBA00022552"/>
    </source>
</evidence>
<name>A0A084U3A8_MALIO</name>
<dbReference type="PANTHER" id="PTHR46986">
    <property type="entry name" value="ENDORIBONUCLEASE YBEY, CHLOROPLASTIC"/>
    <property type="match status" value="1"/>
</dbReference>
<keyword evidence="3 9" id="KW-0698">rRNA processing</keyword>
<dbReference type="PROSITE" id="PS01306">
    <property type="entry name" value="UPF0054"/>
    <property type="match status" value="1"/>
</dbReference>
<reference evidence="10 11" key="1">
    <citation type="journal article" date="2014" name="PLoS ONE">
        <title>Reduction of Hydrogen Peroxide Accumulation and Toxicity by a Catalase from Mycoplasma iowae.</title>
        <authorList>
            <person name="Pritchard R.E."/>
            <person name="Prassinos A.J."/>
            <person name="Osborne J.D."/>
            <person name="Raviv Z."/>
            <person name="Balish M.F."/>
        </authorList>
    </citation>
    <scope>NUCLEOTIDE SEQUENCE [LARGE SCALE GENOMIC DNA]</scope>
    <source>
        <strain evidence="10 11">DK-CPA</strain>
    </source>
</reference>
<evidence type="ECO:0000256" key="1">
    <source>
        <dbReference type="ARBA" id="ARBA00010875"/>
    </source>
</evidence>
<dbReference type="GO" id="GO:0005737">
    <property type="term" value="C:cytoplasm"/>
    <property type="evidence" value="ECO:0007669"/>
    <property type="project" value="UniProtKB-SubCell"/>
</dbReference>
<evidence type="ECO:0000256" key="9">
    <source>
        <dbReference type="HAMAP-Rule" id="MF_00009"/>
    </source>
</evidence>
<dbReference type="InterPro" id="IPR002036">
    <property type="entry name" value="YbeY"/>
</dbReference>
<organism evidence="10 11">
    <name type="scientific">Malacoplasma iowae DK-CPA</name>
    <dbReference type="NCBI Taxonomy" id="1394179"/>
    <lineage>
        <taxon>Bacteria</taxon>
        <taxon>Bacillati</taxon>
        <taxon>Mycoplasmatota</taxon>
        <taxon>Mycoplasmoidales</taxon>
        <taxon>Mycoplasmoidaceae</taxon>
        <taxon>Malacoplasma</taxon>
    </lineage>
</organism>
<dbReference type="Gene3D" id="3.40.390.30">
    <property type="entry name" value="Metalloproteases ('zincins'), catalytic domain"/>
    <property type="match status" value="1"/>
</dbReference>
<dbReference type="GeneID" id="96866987"/>
<dbReference type="EC" id="3.1.-.-" evidence="9"/>
<dbReference type="GO" id="GO:0008270">
    <property type="term" value="F:zinc ion binding"/>
    <property type="evidence" value="ECO:0007669"/>
    <property type="project" value="UniProtKB-UniRule"/>
</dbReference>
<feature type="binding site" evidence="9">
    <location>
        <position position="113"/>
    </location>
    <ligand>
        <name>Zn(2+)</name>
        <dbReference type="ChEBI" id="CHEBI:29105"/>
        <note>catalytic</note>
    </ligand>
</feature>
<feature type="binding site" evidence="9">
    <location>
        <position position="117"/>
    </location>
    <ligand>
        <name>Zn(2+)</name>
        <dbReference type="ChEBI" id="CHEBI:29105"/>
        <note>catalytic</note>
    </ligand>
</feature>
<dbReference type="NCBIfam" id="TIGR00043">
    <property type="entry name" value="rRNA maturation RNase YbeY"/>
    <property type="match status" value="1"/>
</dbReference>
<keyword evidence="5 9" id="KW-0479">Metal-binding</keyword>
<dbReference type="Pfam" id="PF02130">
    <property type="entry name" value="YbeY"/>
    <property type="match status" value="1"/>
</dbReference>
<keyword evidence="4 9" id="KW-0540">Nuclease</keyword>
<comment type="caution">
    <text evidence="10">The sequence shown here is derived from an EMBL/GenBank/DDBJ whole genome shotgun (WGS) entry which is preliminary data.</text>
</comment>
<comment type="cofactor">
    <cofactor evidence="9">
        <name>Zn(2+)</name>
        <dbReference type="ChEBI" id="CHEBI:29105"/>
    </cofactor>
    <text evidence="9">Binds 1 zinc ion.</text>
</comment>
<dbReference type="EMBL" id="AWQU01000083">
    <property type="protein sequence ID" value="KFB07444.1"/>
    <property type="molecule type" value="Genomic_DNA"/>
</dbReference>
<evidence type="ECO:0000256" key="5">
    <source>
        <dbReference type="ARBA" id="ARBA00022723"/>
    </source>
</evidence>
<dbReference type="HAMAP" id="MF_00009">
    <property type="entry name" value="Endoribonucl_YbeY"/>
    <property type="match status" value="1"/>
</dbReference>
<proteinExistence type="inferred from homology"/>
<dbReference type="InterPro" id="IPR020549">
    <property type="entry name" value="YbeY_CS"/>
</dbReference>
<dbReference type="GO" id="GO:0006364">
    <property type="term" value="P:rRNA processing"/>
    <property type="evidence" value="ECO:0007669"/>
    <property type="project" value="UniProtKB-UniRule"/>
</dbReference>
<evidence type="ECO:0000256" key="6">
    <source>
        <dbReference type="ARBA" id="ARBA00022759"/>
    </source>
</evidence>
<dbReference type="RefSeq" id="WP_004024993.1">
    <property type="nucleotide sequence ID" value="NZ_AWQU01000083.1"/>
</dbReference>
<evidence type="ECO:0000256" key="8">
    <source>
        <dbReference type="ARBA" id="ARBA00022833"/>
    </source>
</evidence>
<comment type="function">
    <text evidence="9">Single strand-specific metallo-endoribonuclease involved in late-stage 70S ribosome quality control and in maturation of the 3' terminus of the 16S rRNA.</text>
</comment>
<keyword evidence="8 9" id="KW-0862">Zinc</keyword>
<dbReference type="SUPFAM" id="SSF55486">
    <property type="entry name" value="Metalloproteases ('zincins'), catalytic domain"/>
    <property type="match status" value="1"/>
</dbReference>
<evidence type="ECO:0000313" key="11">
    <source>
        <dbReference type="Proteomes" id="UP000028523"/>
    </source>
</evidence>
<dbReference type="GO" id="GO:0004222">
    <property type="term" value="F:metalloendopeptidase activity"/>
    <property type="evidence" value="ECO:0007669"/>
    <property type="project" value="InterPro"/>
</dbReference>
<comment type="similarity">
    <text evidence="1 9">Belongs to the endoribonuclease YbeY family.</text>
</comment>
<dbReference type="InterPro" id="IPR023091">
    <property type="entry name" value="MetalPrtase_cat_dom_sf_prd"/>
</dbReference>
<keyword evidence="6 9" id="KW-0255">Endonuclease</keyword>
<evidence type="ECO:0000256" key="2">
    <source>
        <dbReference type="ARBA" id="ARBA00022517"/>
    </source>
</evidence>
<feature type="binding site" evidence="9">
    <location>
        <position position="123"/>
    </location>
    <ligand>
        <name>Zn(2+)</name>
        <dbReference type="ChEBI" id="CHEBI:29105"/>
        <note>catalytic</note>
    </ligand>
</feature>
<keyword evidence="11" id="KW-1185">Reference proteome</keyword>